<evidence type="ECO:0000313" key="2">
    <source>
        <dbReference type="Proteomes" id="UP000183413"/>
    </source>
</evidence>
<reference evidence="1 2" key="1">
    <citation type="submission" date="2016-10" db="EMBL/GenBank/DDBJ databases">
        <authorList>
            <person name="de Groot N.N."/>
        </authorList>
    </citation>
    <scope>NUCLEOTIDE SEQUENCE [LARGE SCALE GENOMIC DNA]</scope>
    <source>
        <strain evidence="1 2">DSM 43067</strain>
    </source>
</reference>
<dbReference type="Proteomes" id="UP000183413">
    <property type="component" value="Unassembled WGS sequence"/>
</dbReference>
<keyword evidence="2" id="KW-1185">Reference proteome</keyword>
<proteinExistence type="predicted"/>
<dbReference type="RefSeq" id="WP_143118805.1">
    <property type="nucleotide sequence ID" value="NZ_FOVH01000022.1"/>
</dbReference>
<dbReference type="EMBL" id="FOVH01000022">
    <property type="protein sequence ID" value="SFQ13257.1"/>
    <property type="molecule type" value="Genomic_DNA"/>
</dbReference>
<organism evidence="1 2">
    <name type="scientific">Actinomadura madurae</name>
    <dbReference type="NCBI Taxonomy" id="1993"/>
    <lineage>
        <taxon>Bacteria</taxon>
        <taxon>Bacillati</taxon>
        <taxon>Actinomycetota</taxon>
        <taxon>Actinomycetes</taxon>
        <taxon>Streptosporangiales</taxon>
        <taxon>Thermomonosporaceae</taxon>
        <taxon>Actinomadura</taxon>
    </lineage>
</organism>
<gene>
    <name evidence="1" type="ORF">SAMN04489713_122133</name>
</gene>
<evidence type="ECO:0000313" key="1">
    <source>
        <dbReference type="EMBL" id="SFQ13257.1"/>
    </source>
</evidence>
<dbReference type="AlphaFoldDB" id="A0A1I5W0X7"/>
<evidence type="ECO:0008006" key="3">
    <source>
        <dbReference type="Google" id="ProtNLM"/>
    </source>
</evidence>
<protein>
    <recommendedName>
        <fullName evidence="3">Tetratricopeptide repeat-containing protein</fullName>
    </recommendedName>
</protein>
<accession>A0A1I5W0X7</accession>
<name>A0A1I5W0X7_9ACTN</name>
<dbReference type="InParanoid" id="A0A1I5W0X7"/>
<sequence>MLTPEFKSGTSSDEGRTLLPSLAAQLTGDPDTARDGFERVFKARKGTHSGDVADVLLGNLLIQSGDPAAALEPLSYTRGRCDGTFAGYAAHLEWHVLIGQDEKERASKVLQ</sequence>